<feature type="domain" description="HTH arsR-type" evidence="2">
    <location>
        <begin position="252"/>
        <end position="347"/>
    </location>
</feature>
<dbReference type="InterPro" id="IPR036388">
    <property type="entry name" value="WH-like_DNA-bd_sf"/>
</dbReference>
<dbReference type="SMART" id="SM00418">
    <property type="entry name" value="HTH_ARSR"/>
    <property type="match status" value="1"/>
</dbReference>
<dbReference type="EMBL" id="JACRSQ010000022">
    <property type="protein sequence ID" value="MBC8544442.1"/>
    <property type="molecule type" value="Genomic_DNA"/>
</dbReference>
<evidence type="ECO:0000313" key="4">
    <source>
        <dbReference type="Proteomes" id="UP000657006"/>
    </source>
</evidence>
<dbReference type="PROSITE" id="PS50987">
    <property type="entry name" value="HTH_ARSR_2"/>
    <property type="match status" value="1"/>
</dbReference>
<dbReference type="PROSITE" id="PS50943">
    <property type="entry name" value="HTH_CROC1"/>
    <property type="match status" value="1"/>
</dbReference>
<dbReference type="AlphaFoldDB" id="A0A926HY42"/>
<feature type="domain" description="HTH cro/C1-type" evidence="1">
    <location>
        <begin position="275"/>
        <end position="303"/>
    </location>
</feature>
<dbReference type="InterPro" id="IPR011991">
    <property type="entry name" value="ArsR-like_HTH"/>
</dbReference>
<dbReference type="RefSeq" id="WP_249289905.1">
    <property type="nucleotide sequence ID" value="NZ_JACRSQ010000022.1"/>
</dbReference>
<reference evidence="3" key="1">
    <citation type="submission" date="2020-08" db="EMBL/GenBank/DDBJ databases">
        <title>Genome public.</title>
        <authorList>
            <person name="Liu C."/>
            <person name="Sun Q."/>
        </authorList>
    </citation>
    <scope>NUCLEOTIDE SEQUENCE</scope>
    <source>
        <strain evidence="3">NSJ-32</strain>
    </source>
</reference>
<dbReference type="InterPro" id="IPR001845">
    <property type="entry name" value="HTH_ArsR_DNA-bd_dom"/>
</dbReference>
<dbReference type="Gene3D" id="1.10.10.10">
    <property type="entry name" value="Winged helix-like DNA-binding domain superfamily/Winged helix DNA-binding domain"/>
    <property type="match status" value="1"/>
</dbReference>
<sequence length="354" mass="41647">MNINESVGIIYDAFFYCVTYFNRKTLIADPVINIDEHIQLFHYDSLRATTRVPDPPNCLFPLFYYDGRRCCPMTAYFDKYFDYFNDTVDSFYSNLLDKSKFKKFIMMYYFGNDFDDKGLQKLCLCEGETVLKAATILSKKVDITYYTDLFYHFSKLVDIAIEFLRQLTPFIQTYHSKHKAETVETLQKFMVNDIQLLVKKRRLKSDDSHEVQLEKQVYSVCYLNQYIVADFCIDKKYIFILGVDWSRVFSLALNQPHVTMQSVMIALGHPVKVEIVNELRKRDLTISQLARRLHLARTSISRYVQDLLNELVIVRSRKSGPEIYYTLNSTYLRYAKATLDEFLDQAILDSDKAL</sequence>
<evidence type="ECO:0000259" key="1">
    <source>
        <dbReference type="PROSITE" id="PS50943"/>
    </source>
</evidence>
<dbReference type="InterPro" id="IPR036390">
    <property type="entry name" value="WH_DNA-bd_sf"/>
</dbReference>
<evidence type="ECO:0000313" key="3">
    <source>
        <dbReference type="EMBL" id="MBC8544442.1"/>
    </source>
</evidence>
<evidence type="ECO:0000259" key="2">
    <source>
        <dbReference type="PROSITE" id="PS50987"/>
    </source>
</evidence>
<dbReference type="InterPro" id="IPR001387">
    <property type="entry name" value="Cro/C1-type_HTH"/>
</dbReference>
<dbReference type="Pfam" id="PF01022">
    <property type="entry name" value="HTH_5"/>
    <property type="match status" value="1"/>
</dbReference>
<accession>A0A926HY42</accession>
<dbReference type="CDD" id="cd00090">
    <property type="entry name" value="HTH_ARSR"/>
    <property type="match status" value="1"/>
</dbReference>
<dbReference type="Proteomes" id="UP000657006">
    <property type="component" value="Unassembled WGS sequence"/>
</dbReference>
<keyword evidence="4" id="KW-1185">Reference proteome</keyword>
<comment type="caution">
    <text evidence="3">The sequence shown here is derived from an EMBL/GenBank/DDBJ whole genome shotgun (WGS) entry which is preliminary data.</text>
</comment>
<protein>
    <submittedName>
        <fullName evidence="3">Winged helix-turn-helix transcriptional regulator</fullName>
    </submittedName>
</protein>
<name>A0A926HY42_9FIRM</name>
<dbReference type="GO" id="GO:0003700">
    <property type="term" value="F:DNA-binding transcription factor activity"/>
    <property type="evidence" value="ECO:0007669"/>
    <property type="project" value="InterPro"/>
</dbReference>
<organism evidence="3 4">
    <name type="scientific">Bianquea renquensis</name>
    <dbReference type="NCBI Taxonomy" id="2763661"/>
    <lineage>
        <taxon>Bacteria</taxon>
        <taxon>Bacillati</taxon>
        <taxon>Bacillota</taxon>
        <taxon>Clostridia</taxon>
        <taxon>Eubacteriales</taxon>
        <taxon>Bianqueaceae</taxon>
        <taxon>Bianquea</taxon>
    </lineage>
</organism>
<gene>
    <name evidence="3" type="ORF">H8730_12920</name>
</gene>
<dbReference type="SUPFAM" id="SSF46785">
    <property type="entry name" value="Winged helix' DNA-binding domain"/>
    <property type="match status" value="1"/>
</dbReference>
<proteinExistence type="predicted"/>